<gene>
    <name evidence="2" type="ORF">ACPOL_0409</name>
</gene>
<dbReference type="GO" id="GO:0005737">
    <property type="term" value="C:cytoplasm"/>
    <property type="evidence" value="ECO:0007669"/>
    <property type="project" value="TreeGrafter"/>
</dbReference>
<dbReference type="SUPFAM" id="SSF100950">
    <property type="entry name" value="NagB/RpiA/CoA transferase-like"/>
    <property type="match status" value="1"/>
</dbReference>
<dbReference type="KEGG" id="abas:ACPOL_0409"/>
<evidence type="ECO:0000313" key="3">
    <source>
        <dbReference type="Proteomes" id="UP000253606"/>
    </source>
</evidence>
<dbReference type="EMBL" id="CP030840">
    <property type="protein sequence ID" value="AXC09788.1"/>
    <property type="molecule type" value="Genomic_DNA"/>
</dbReference>
<accession>A0A2Z5FSH1</accession>
<dbReference type="Gene3D" id="3.40.50.1360">
    <property type="match status" value="1"/>
</dbReference>
<dbReference type="AlphaFoldDB" id="A0A2Z5FSH1"/>
<dbReference type="CDD" id="cd01399">
    <property type="entry name" value="GlcN6P_deaminase"/>
    <property type="match status" value="1"/>
</dbReference>
<name>A0A2Z5FSH1_9BACT</name>
<protein>
    <submittedName>
        <fullName evidence="2">Glucosamine-6-phosphate deaminase</fullName>
    </submittedName>
</protein>
<dbReference type="Pfam" id="PF01182">
    <property type="entry name" value="Glucosamine_iso"/>
    <property type="match status" value="1"/>
</dbReference>
<reference evidence="2 3" key="1">
    <citation type="journal article" date="2018" name="Front. Microbiol.">
        <title>Hydrolytic Capabilities as a Key to Environmental Success: Chitinolytic and Cellulolytic Acidobacteria From Acidic Sub-arctic Soils and Boreal Peatlands.</title>
        <authorList>
            <person name="Belova S.E."/>
            <person name="Ravin N.V."/>
            <person name="Pankratov T.A."/>
            <person name="Rakitin A.L."/>
            <person name="Ivanova A.A."/>
            <person name="Beletsky A.V."/>
            <person name="Mardanov A.V."/>
            <person name="Sinninghe Damste J.S."/>
            <person name="Dedysh S.N."/>
        </authorList>
    </citation>
    <scope>NUCLEOTIDE SEQUENCE [LARGE SCALE GENOMIC DNA]</scope>
    <source>
        <strain evidence="2 3">SBC82</strain>
    </source>
</reference>
<dbReference type="InterPro" id="IPR037171">
    <property type="entry name" value="NagB/RpiA_transferase-like"/>
</dbReference>
<dbReference type="GO" id="GO:0006043">
    <property type="term" value="P:glucosamine catabolic process"/>
    <property type="evidence" value="ECO:0007669"/>
    <property type="project" value="TreeGrafter"/>
</dbReference>
<dbReference type="Proteomes" id="UP000253606">
    <property type="component" value="Chromosome"/>
</dbReference>
<dbReference type="InterPro" id="IPR006148">
    <property type="entry name" value="Glc/Gal-6P_isomerase"/>
</dbReference>
<evidence type="ECO:0000313" key="2">
    <source>
        <dbReference type="EMBL" id="AXC09788.1"/>
    </source>
</evidence>
<dbReference type="InterPro" id="IPR004547">
    <property type="entry name" value="Glucosamine6P_isomerase"/>
</dbReference>
<proteinExistence type="predicted"/>
<dbReference type="RefSeq" id="WP_236657170.1">
    <property type="nucleotide sequence ID" value="NZ_CP030840.1"/>
</dbReference>
<dbReference type="GO" id="GO:0004342">
    <property type="term" value="F:glucosamine-6-phosphate deaminase activity"/>
    <property type="evidence" value="ECO:0007669"/>
    <property type="project" value="InterPro"/>
</dbReference>
<dbReference type="PANTHER" id="PTHR11280">
    <property type="entry name" value="GLUCOSAMINE-6-PHOSPHATE ISOMERASE"/>
    <property type="match status" value="1"/>
</dbReference>
<dbReference type="GO" id="GO:0019262">
    <property type="term" value="P:N-acetylneuraminate catabolic process"/>
    <property type="evidence" value="ECO:0007669"/>
    <property type="project" value="TreeGrafter"/>
</dbReference>
<dbReference type="PANTHER" id="PTHR11280:SF6">
    <property type="entry name" value="GLUCOSAMINE-6-PHOSPHATE ISOMERASE NAGB"/>
    <property type="match status" value="1"/>
</dbReference>
<dbReference type="GO" id="GO:0042802">
    <property type="term" value="F:identical protein binding"/>
    <property type="evidence" value="ECO:0007669"/>
    <property type="project" value="TreeGrafter"/>
</dbReference>
<organism evidence="2 3">
    <name type="scientific">Acidisarcina polymorpha</name>
    <dbReference type="NCBI Taxonomy" id="2211140"/>
    <lineage>
        <taxon>Bacteria</taxon>
        <taxon>Pseudomonadati</taxon>
        <taxon>Acidobacteriota</taxon>
        <taxon>Terriglobia</taxon>
        <taxon>Terriglobales</taxon>
        <taxon>Acidobacteriaceae</taxon>
        <taxon>Acidisarcina</taxon>
    </lineage>
</organism>
<evidence type="ECO:0000259" key="1">
    <source>
        <dbReference type="Pfam" id="PF01182"/>
    </source>
</evidence>
<dbReference type="GO" id="GO:0006046">
    <property type="term" value="P:N-acetylglucosamine catabolic process"/>
    <property type="evidence" value="ECO:0007669"/>
    <property type="project" value="TreeGrafter"/>
</dbReference>
<sequence>MKPAMSQVQHLRAGTMKIEVHPSRASAGAAAAHAAAGALQQLKVTRDVIGVIFATGASQFDTLEALTSIADLPWNRISGFHMDEYVGISADHPASFRRYLREKLTLKVSMREFFEVDGSALDPVQTCRDYAEKLRSADPQLCLLGIGENGHLAFNDPPVADFDDPLDVKVVRLDALCREQQTAEGWFARVEDVPEEAITLTIPALLRVPKLIVSVPGPRKAAIMRRTIKEDISTACPATILRTHPDVTVYLDEDSSAELDDLLAM</sequence>
<keyword evidence="3" id="KW-1185">Reference proteome</keyword>
<dbReference type="GO" id="GO:0005975">
    <property type="term" value="P:carbohydrate metabolic process"/>
    <property type="evidence" value="ECO:0007669"/>
    <property type="project" value="InterPro"/>
</dbReference>
<feature type="domain" description="Glucosamine/galactosamine-6-phosphate isomerase" evidence="1">
    <location>
        <begin position="26"/>
        <end position="244"/>
    </location>
</feature>